<dbReference type="InterPro" id="IPR050250">
    <property type="entry name" value="Macrolide_Exporter_MacB"/>
</dbReference>
<evidence type="ECO:0000313" key="11">
    <source>
        <dbReference type="Proteomes" id="UP000521199"/>
    </source>
</evidence>
<comment type="similarity">
    <text evidence="6">Belongs to the ABC-4 integral membrane protein family.</text>
</comment>
<evidence type="ECO:0000256" key="6">
    <source>
        <dbReference type="ARBA" id="ARBA00038076"/>
    </source>
</evidence>
<dbReference type="InterPro" id="IPR025857">
    <property type="entry name" value="MacB_PCD"/>
</dbReference>
<reference evidence="10 11" key="1">
    <citation type="submission" date="2020-08" db="EMBL/GenBank/DDBJ databases">
        <title>Genomic Encyclopedia of Type Strains, Phase IV (KMG-IV): sequencing the most valuable type-strain genomes for metagenomic binning, comparative biology and taxonomic classification.</title>
        <authorList>
            <person name="Goeker M."/>
        </authorList>
    </citation>
    <scope>NUCLEOTIDE SEQUENCE [LARGE SCALE GENOMIC DNA]</scope>
    <source>
        <strain evidence="10 11">DSM 24163</strain>
    </source>
</reference>
<dbReference type="PANTHER" id="PTHR30572">
    <property type="entry name" value="MEMBRANE COMPONENT OF TRANSPORTER-RELATED"/>
    <property type="match status" value="1"/>
</dbReference>
<dbReference type="GO" id="GO:0005886">
    <property type="term" value="C:plasma membrane"/>
    <property type="evidence" value="ECO:0007669"/>
    <property type="project" value="UniProtKB-SubCell"/>
</dbReference>
<evidence type="ECO:0000256" key="7">
    <source>
        <dbReference type="SAM" id="Phobius"/>
    </source>
</evidence>
<proteinExistence type="inferred from homology"/>
<keyword evidence="11" id="KW-1185">Reference proteome</keyword>
<evidence type="ECO:0000259" key="8">
    <source>
        <dbReference type="Pfam" id="PF02687"/>
    </source>
</evidence>
<comment type="subcellular location">
    <subcellularLocation>
        <location evidence="1">Cell membrane</location>
        <topology evidence="1">Multi-pass membrane protein</topology>
    </subcellularLocation>
</comment>
<evidence type="ECO:0000256" key="5">
    <source>
        <dbReference type="ARBA" id="ARBA00023136"/>
    </source>
</evidence>
<dbReference type="Proteomes" id="UP000521199">
    <property type="component" value="Unassembled WGS sequence"/>
</dbReference>
<dbReference type="PANTHER" id="PTHR30572:SF4">
    <property type="entry name" value="ABC TRANSPORTER PERMEASE YTRF"/>
    <property type="match status" value="1"/>
</dbReference>
<feature type="transmembrane region" description="Helical" evidence="7">
    <location>
        <begin position="281"/>
        <end position="310"/>
    </location>
</feature>
<accession>A0A7W8DA42</accession>
<evidence type="ECO:0000256" key="2">
    <source>
        <dbReference type="ARBA" id="ARBA00022475"/>
    </source>
</evidence>
<keyword evidence="2" id="KW-1003">Cell membrane</keyword>
<dbReference type="AlphaFoldDB" id="A0A7W8DA42"/>
<keyword evidence="5 7" id="KW-0472">Membrane</keyword>
<evidence type="ECO:0000256" key="1">
    <source>
        <dbReference type="ARBA" id="ARBA00004651"/>
    </source>
</evidence>
<name>A0A7W8DA42_9GAMM</name>
<feature type="domain" description="MacB-like periplasmic core" evidence="9">
    <location>
        <begin position="25"/>
        <end position="251"/>
    </location>
</feature>
<dbReference type="Pfam" id="PF02687">
    <property type="entry name" value="FtsX"/>
    <property type="match status" value="1"/>
</dbReference>
<evidence type="ECO:0000256" key="3">
    <source>
        <dbReference type="ARBA" id="ARBA00022692"/>
    </source>
</evidence>
<dbReference type="GO" id="GO:0022857">
    <property type="term" value="F:transmembrane transporter activity"/>
    <property type="evidence" value="ECO:0007669"/>
    <property type="project" value="TreeGrafter"/>
</dbReference>
<evidence type="ECO:0000313" key="10">
    <source>
        <dbReference type="EMBL" id="MBB5209565.1"/>
    </source>
</evidence>
<protein>
    <submittedName>
        <fullName evidence="10">Putative ABC transport system permease protein</fullName>
    </submittedName>
</protein>
<dbReference type="RefSeq" id="WP_183962105.1">
    <property type="nucleotide sequence ID" value="NZ_JACHHP010000007.1"/>
</dbReference>
<feature type="transmembrane region" description="Helical" evidence="7">
    <location>
        <begin position="16"/>
        <end position="39"/>
    </location>
</feature>
<dbReference type="InterPro" id="IPR003838">
    <property type="entry name" value="ABC3_permease_C"/>
</dbReference>
<evidence type="ECO:0000259" key="9">
    <source>
        <dbReference type="Pfam" id="PF12704"/>
    </source>
</evidence>
<feature type="transmembrane region" description="Helical" evidence="7">
    <location>
        <begin position="339"/>
        <end position="359"/>
    </location>
</feature>
<gene>
    <name evidence="10" type="ORF">HNQ52_003137</name>
</gene>
<feature type="domain" description="ABC3 transporter permease C-terminal" evidence="8">
    <location>
        <begin position="288"/>
        <end position="400"/>
    </location>
</feature>
<dbReference type="Pfam" id="PF12704">
    <property type="entry name" value="MacB_PCD"/>
    <property type="match status" value="1"/>
</dbReference>
<keyword evidence="4 7" id="KW-1133">Transmembrane helix</keyword>
<keyword evidence="3 7" id="KW-0812">Transmembrane</keyword>
<dbReference type="EMBL" id="JACHHP010000007">
    <property type="protein sequence ID" value="MBB5209565.1"/>
    <property type="molecule type" value="Genomic_DNA"/>
</dbReference>
<organism evidence="10 11">
    <name type="scientific">Chiayiivirga flava</name>
    <dbReference type="NCBI Taxonomy" id="659595"/>
    <lineage>
        <taxon>Bacteria</taxon>
        <taxon>Pseudomonadati</taxon>
        <taxon>Pseudomonadota</taxon>
        <taxon>Gammaproteobacteria</taxon>
        <taxon>Lysobacterales</taxon>
        <taxon>Lysobacteraceae</taxon>
        <taxon>Chiayiivirga</taxon>
    </lineage>
</organism>
<evidence type="ECO:0000256" key="4">
    <source>
        <dbReference type="ARBA" id="ARBA00022989"/>
    </source>
</evidence>
<sequence>MEIRPIYSALMRNKPGLVLIVLQVAITLAVVCNSLFIILERHERVGRPSGMNEADTFVINSLGFASNFDVKATIRDDLDMIRALPGVVAATTVNSLPMSGGGWGAGFDTQPVDRTGTRRGQSSALYFVDEGGLETFGVKLIEGRDFRAADVTDNTDSSGILAQSIIISKALAEALYPDESAVGKQVFGLANDNEAVTVVGVVERLQQPWSRSRFVEQSTFVPGYNVGGPQSRYLIRTQPGQRDQVMAEVEEKLQASNTGRLIRGRETVQDIRAQSYQFDNAMMTILMAVMGGMVIITGLGIVGLASFWVTRRIKQIGTRRALGARKFNILRYFQTENGIMVTMGVVLGALLTYGFNLWLMREYNAERLPWFYLPIGALTVIVLGQIAVFGPASRAAKVSPAVATRSA</sequence>
<comment type="caution">
    <text evidence="10">The sequence shown here is derived from an EMBL/GenBank/DDBJ whole genome shotgun (WGS) entry which is preliminary data.</text>
</comment>
<feature type="transmembrane region" description="Helical" evidence="7">
    <location>
        <begin position="371"/>
        <end position="390"/>
    </location>
</feature>